<feature type="signal peptide" evidence="9">
    <location>
        <begin position="1"/>
        <end position="20"/>
    </location>
</feature>
<reference evidence="10 11" key="1">
    <citation type="submission" date="2021-05" db="EMBL/GenBank/DDBJ databases">
        <title>A Polyphasic approach of four new species of the genus Ohtaekwangia: Ohtaekwangia histidinii sp. nov., Ohtaekwangia cretensis sp. nov., Ohtaekwangia indiensis sp. nov., Ohtaekwangia reichenbachii sp. nov. from diverse environment.</title>
        <authorList>
            <person name="Octaviana S."/>
        </authorList>
    </citation>
    <scope>NUCLEOTIDE SEQUENCE [LARGE SCALE GENOMIC DNA]</scope>
    <source>
        <strain evidence="10 11">PWU20</strain>
    </source>
</reference>
<evidence type="ECO:0000256" key="7">
    <source>
        <dbReference type="ARBA" id="ARBA00023237"/>
    </source>
</evidence>
<evidence type="ECO:0000256" key="9">
    <source>
        <dbReference type="SAM" id="SignalP"/>
    </source>
</evidence>
<keyword evidence="3" id="KW-0813">Transport</keyword>
<dbReference type="Gene3D" id="1.20.1600.10">
    <property type="entry name" value="Outer membrane efflux proteins (OEP)"/>
    <property type="match status" value="1"/>
</dbReference>
<evidence type="ECO:0000256" key="6">
    <source>
        <dbReference type="ARBA" id="ARBA00023136"/>
    </source>
</evidence>
<evidence type="ECO:0000313" key="10">
    <source>
        <dbReference type="EMBL" id="MBT1701647.1"/>
    </source>
</evidence>
<organism evidence="10 11">
    <name type="scientific">Chryseosolibacter indicus</name>
    <dbReference type="NCBI Taxonomy" id="2782351"/>
    <lineage>
        <taxon>Bacteria</taxon>
        <taxon>Pseudomonadati</taxon>
        <taxon>Bacteroidota</taxon>
        <taxon>Cytophagia</taxon>
        <taxon>Cytophagales</taxon>
        <taxon>Chryseotaleaceae</taxon>
        <taxon>Chryseosolibacter</taxon>
    </lineage>
</organism>
<keyword evidence="9" id="KW-0732">Signal</keyword>
<dbReference type="InterPro" id="IPR051906">
    <property type="entry name" value="TolC-like"/>
</dbReference>
<dbReference type="EMBL" id="JAHESD010000001">
    <property type="protein sequence ID" value="MBT1701647.1"/>
    <property type="molecule type" value="Genomic_DNA"/>
</dbReference>
<proteinExistence type="inferred from homology"/>
<feature type="coiled-coil region" evidence="8">
    <location>
        <begin position="121"/>
        <end position="209"/>
    </location>
</feature>
<gene>
    <name evidence="10" type="ORF">KK060_00050</name>
</gene>
<feature type="chain" id="PRO_5047054017" evidence="9">
    <location>
        <begin position="21"/>
        <end position="486"/>
    </location>
</feature>
<comment type="similarity">
    <text evidence="2">Belongs to the outer membrane factor (OMF) (TC 1.B.17) family.</text>
</comment>
<keyword evidence="11" id="KW-1185">Reference proteome</keyword>
<evidence type="ECO:0000256" key="1">
    <source>
        <dbReference type="ARBA" id="ARBA00004442"/>
    </source>
</evidence>
<name>A0ABS5VLH8_9BACT</name>
<accession>A0ABS5VLH8</accession>
<dbReference type="PANTHER" id="PTHR30026:SF20">
    <property type="entry name" value="OUTER MEMBRANE PROTEIN TOLC"/>
    <property type="match status" value="1"/>
</dbReference>
<keyword evidence="4" id="KW-1134">Transmembrane beta strand</keyword>
<evidence type="ECO:0000256" key="8">
    <source>
        <dbReference type="SAM" id="Coils"/>
    </source>
</evidence>
<evidence type="ECO:0000256" key="3">
    <source>
        <dbReference type="ARBA" id="ARBA00022448"/>
    </source>
</evidence>
<dbReference type="PANTHER" id="PTHR30026">
    <property type="entry name" value="OUTER MEMBRANE PROTEIN TOLC"/>
    <property type="match status" value="1"/>
</dbReference>
<dbReference type="InterPro" id="IPR003423">
    <property type="entry name" value="OMP_efflux"/>
</dbReference>
<evidence type="ECO:0000256" key="4">
    <source>
        <dbReference type="ARBA" id="ARBA00022452"/>
    </source>
</evidence>
<keyword evidence="8" id="KW-0175">Coiled coil</keyword>
<dbReference type="RefSeq" id="WP_254151348.1">
    <property type="nucleotide sequence ID" value="NZ_JAHESD010000001.1"/>
</dbReference>
<keyword evidence="5" id="KW-0812">Transmembrane</keyword>
<dbReference type="SUPFAM" id="SSF56954">
    <property type="entry name" value="Outer membrane efflux proteins (OEP)"/>
    <property type="match status" value="1"/>
</dbReference>
<evidence type="ECO:0000256" key="5">
    <source>
        <dbReference type="ARBA" id="ARBA00022692"/>
    </source>
</evidence>
<keyword evidence="6" id="KW-0472">Membrane</keyword>
<evidence type="ECO:0000256" key="2">
    <source>
        <dbReference type="ARBA" id="ARBA00007613"/>
    </source>
</evidence>
<evidence type="ECO:0000313" key="11">
    <source>
        <dbReference type="Proteomes" id="UP000772618"/>
    </source>
</evidence>
<dbReference type="Pfam" id="PF02321">
    <property type="entry name" value="OEP"/>
    <property type="match status" value="2"/>
</dbReference>
<protein>
    <submittedName>
        <fullName evidence="10">TolC family protein</fullName>
    </submittedName>
</protein>
<dbReference type="Proteomes" id="UP000772618">
    <property type="component" value="Unassembled WGS sequence"/>
</dbReference>
<comment type="caution">
    <text evidence="10">The sequence shown here is derived from an EMBL/GenBank/DDBJ whole genome shotgun (WGS) entry which is preliminary data.</text>
</comment>
<sequence length="486" mass="54976">MKTKTLLLLSFSFIAFNTFSQQDSVSNNNVWSLKQCIDYALANNLSVKRSNYDVETASLNYKQAKWAMMPNLNGSISYGYNWGRSLNPVTYEFTTQELNSINPGASSSVTLFNGFRIQNTIKQTQRSYHASEQDLAKTKNDVMLNITSYYINVIFNKEQLENARFQLASSQSQLDRVKRQVSAGALPRSEELNIDAQVATNEVNVANQENALVLSLLQLKQALLLPASTPLDVQLIEIEVEDFVLDQSRDQIYDLARQIMPEIRSANLRVESSYYAAKAAKGNLYPRLSLNGSINSNYSSASDRPRFIPDGGDPIPTVEPIGFIEGTNTRVVRNSSIPSGTMEDGYGRREQLKDNIYRSLGLSLTIPIFNGFQARYNWQSTVINREVAKIAYTEVEQALRQNVETAYNNAVAASKTYNASLRQVEAREEAFRMMEQRMNAGAANSFEYQVSQNDLFRAKSDLTRAKYDLIFRKKLLDFYQGKPLEY</sequence>
<comment type="subcellular location">
    <subcellularLocation>
        <location evidence="1">Cell outer membrane</location>
    </subcellularLocation>
</comment>
<keyword evidence="7" id="KW-0998">Cell outer membrane</keyword>